<evidence type="ECO:0000313" key="1">
    <source>
        <dbReference type="EMBL" id="ERT07506.1"/>
    </source>
</evidence>
<dbReference type="PANTHER" id="PTHR36109">
    <property type="entry name" value="MEMBRANE PROTEIN-RELATED"/>
    <property type="match status" value="1"/>
</dbReference>
<evidence type="ECO:0000313" key="2">
    <source>
        <dbReference type="Proteomes" id="UP000017127"/>
    </source>
</evidence>
<evidence type="ECO:0008006" key="3">
    <source>
        <dbReference type="Google" id="ProtNLM"/>
    </source>
</evidence>
<gene>
    <name evidence="1" type="ORF">M595_2571</name>
</gene>
<name>U7QM82_9CYAN</name>
<organism evidence="1 2">
    <name type="scientific">Lyngbya aestuarii BL J</name>
    <dbReference type="NCBI Taxonomy" id="1348334"/>
    <lineage>
        <taxon>Bacteria</taxon>
        <taxon>Bacillati</taxon>
        <taxon>Cyanobacteriota</taxon>
        <taxon>Cyanophyceae</taxon>
        <taxon>Oscillatoriophycideae</taxon>
        <taxon>Oscillatoriales</taxon>
        <taxon>Microcoleaceae</taxon>
        <taxon>Lyngbya</taxon>
    </lineage>
</organism>
<dbReference type="AlphaFoldDB" id="U7QM82"/>
<protein>
    <recommendedName>
        <fullName evidence="3">Signal transduction histidine kinase (STHK), LytS</fullName>
    </recommendedName>
</protein>
<sequence>MTVTRERTGLYRRAVGVFHDRHDIEKAIRKFKDSNYDMDRVSLIARNIDDVKGADEIKDHGEGNEASEGAGIGAVTGTVLGGITGLLVGLGTLAIPGVGPALIAGELSALGTTAAGAGIGALGGGLVGALTGMGIPEERAKVYENRVKAGDYLLMVSGTGDQLDQAESIMRDCSINEFGIYDAPDLNDGQTTNRHPRLD</sequence>
<accession>U7QM82</accession>
<dbReference type="PATRIC" id="fig|1348334.3.peg.2490"/>
<proteinExistence type="predicted"/>
<comment type="caution">
    <text evidence="1">The sequence shown here is derived from an EMBL/GenBank/DDBJ whole genome shotgun (WGS) entry which is preliminary data.</text>
</comment>
<dbReference type="PANTHER" id="PTHR36109:SF2">
    <property type="entry name" value="MEMBRANE PROTEIN"/>
    <property type="match status" value="1"/>
</dbReference>
<keyword evidence="2" id="KW-1185">Reference proteome</keyword>
<reference evidence="1 2" key="1">
    <citation type="journal article" date="2013" name="Front. Microbiol.">
        <title>Comparative genomic analyses of the cyanobacterium, Lyngbya aestuarii BL J, a powerful hydrogen producer.</title>
        <authorList>
            <person name="Kothari A."/>
            <person name="Vaughn M."/>
            <person name="Garcia-Pichel F."/>
        </authorList>
    </citation>
    <scope>NUCLEOTIDE SEQUENCE [LARGE SCALE GENOMIC DNA]</scope>
    <source>
        <strain evidence="1 2">BL J</strain>
    </source>
</reference>
<dbReference type="RefSeq" id="WP_023066343.1">
    <property type="nucleotide sequence ID" value="NZ_AUZM01000021.1"/>
</dbReference>
<dbReference type="EMBL" id="AUZM01000021">
    <property type="protein sequence ID" value="ERT07506.1"/>
    <property type="molecule type" value="Genomic_DNA"/>
</dbReference>
<dbReference type="Proteomes" id="UP000017127">
    <property type="component" value="Unassembled WGS sequence"/>
</dbReference>
<dbReference type="InterPro" id="IPR052948">
    <property type="entry name" value="Low_temp-induced_all0457"/>
</dbReference>